<evidence type="ECO:0000313" key="7">
    <source>
        <dbReference type="EMBL" id="QDX15852.1"/>
    </source>
</evidence>
<feature type="region of interest" description="Disordered" evidence="4">
    <location>
        <begin position="150"/>
        <end position="186"/>
    </location>
</feature>
<evidence type="ECO:0000256" key="2">
    <source>
        <dbReference type="ARBA" id="ARBA00022737"/>
    </source>
</evidence>
<dbReference type="InterPro" id="IPR001480">
    <property type="entry name" value="Bulb-type_lectin_dom"/>
</dbReference>
<dbReference type="SMART" id="SM00108">
    <property type="entry name" value="B_lectin"/>
    <property type="match status" value="1"/>
</dbReference>
<accession>A0A5B8H5A0</accession>
<evidence type="ECO:0000256" key="4">
    <source>
        <dbReference type="SAM" id="MobiDB-lite"/>
    </source>
</evidence>
<dbReference type="GO" id="GO:0005537">
    <property type="term" value="F:D-mannose binding"/>
    <property type="evidence" value="ECO:0007669"/>
    <property type="project" value="UniProtKB-KW"/>
</dbReference>
<evidence type="ECO:0000256" key="1">
    <source>
        <dbReference type="ARBA" id="ARBA00022546"/>
    </source>
</evidence>
<reference evidence="7" key="1">
    <citation type="submission" date="2018-08" db="EMBL/GenBank/DDBJ databases">
        <title>Cloning and characterization of a lectin from Arisaema heterophyllum Blume.</title>
        <authorList>
            <person name="Wu J."/>
            <person name="Zhao D."/>
            <person name="Li S."/>
        </authorList>
    </citation>
    <scope>NUCLEOTIDE SEQUENCE</scope>
</reference>
<dbReference type="AlphaFoldDB" id="A0A5B8H5A0"/>
<dbReference type="SMR" id="A0A5B8H5A0"/>
<evidence type="ECO:0000256" key="3">
    <source>
        <dbReference type="ARBA" id="ARBA00023035"/>
    </source>
</evidence>
<evidence type="ECO:0000259" key="6">
    <source>
        <dbReference type="PROSITE" id="PS50927"/>
    </source>
</evidence>
<evidence type="ECO:0000256" key="5">
    <source>
        <dbReference type="SAM" id="SignalP"/>
    </source>
</evidence>
<organism evidence="7">
    <name type="scientific">Arisaema heterophyllum</name>
    <dbReference type="NCBI Taxonomy" id="227498"/>
    <lineage>
        <taxon>Eukaryota</taxon>
        <taxon>Viridiplantae</taxon>
        <taxon>Streptophyta</taxon>
        <taxon>Embryophyta</taxon>
        <taxon>Tracheophyta</taxon>
        <taxon>Spermatophyta</taxon>
        <taxon>Magnoliopsida</taxon>
        <taxon>Liliopsida</taxon>
        <taxon>Araceae</taxon>
        <taxon>Aroideae</taxon>
        <taxon>Arisaemateae</taxon>
        <taxon>Arisaema</taxon>
    </lineage>
</organism>
<dbReference type="Gene3D" id="2.90.10.10">
    <property type="entry name" value="Bulb-type lectin domain"/>
    <property type="match status" value="1"/>
</dbReference>
<proteinExistence type="evidence at transcript level"/>
<keyword evidence="3" id="KW-0430">Lectin</keyword>
<feature type="signal peptide" evidence="5">
    <location>
        <begin position="1"/>
        <end position="31"/>
    </location>
</feature>
<dbReference type="EMBL" id="MH729820">
    <property type="protein sequence ID" value="QDX15852.1"/>
    <property type="molecule type" value="mRNA"/>
</dbReference>
<sequence length="186" mass="19384">MAAAKPGISSYVLPLFVSALFLGFLSLPSAADSVLYSGGSLLTGQSLVQGNYSFVMQEDCNLVLYNGRVPLWASLTYHQGFRCVAILQREGDLMIFSGSGRLLWSSGTGRVDRRSYVLVLQPDGNVVIYGTSIRATGIGGSGPDKVVKGTAKKGALPFTPGVSTAEKGRKAAGSSDVEAGTGSNRA</sequence>
<keyword evidence="1" id="KW-0348">Hemagglutinin</keyword>
<keyword evidence="2" id="KW-0677">Repeat</keyword>
<name>A0A5B8H5A0_9ARAE</name>
<dbReference type="SUPFAM" id="SSF51110">
    <property type="entry name" value="alpha-D-mannose-specific plant lectins"/>
    <property type="match status" value="1"/>
</dbReference>
<gene>
    <name evidence="7" type="primary">ltn</name>
</gene>
<dbReference type="InterPro" id="IPR036426">
    <property type="entry name" value="Bulb-type_lectin_dom_sf"/>
</dbReference>
<dbReference type="CDD" id="cd00028">
    <property type="entry name" value="B_lectin"/>
    <property type="match status" value="1"/>
</dbReference>
<keyword evidence="5" id="KW-0732">Signal</keyword>
<feature type="chain" id="PRO_5022750604" evidence="5">
    <location>
        <begin position="32"/>
        <end position="186"/>
    </location>
</feature>
<feature type="domain" description="Bulb-type lectin" evidence="6">
    <location>
        <begin position="32"/>
        <end position="141"/>
    </location>
</feature>
<keyword evidence="3" id="KW-0465">Mannose-binding</keyword>
<protein>
    <submittedName>
        <fullName evidence="7">Lectin</fullName>
    </submittedName>
</protein>
<dbReference type="GO" id="GO:0051707">
    <property type="term" value="P:response to other organism"/>
    <property type="evidence" value="ECO:0007669"/>
    <property type="project" value="UniProtKB-ARBA"/>
</dbReference>
<dbReference type="PROSITE" id="PS50927">
    <property type="entry name" value="BULB_LECTIN"/>
    <property type="match status" value="1"/>
</dbReference>